<name>A0A4P6M9I8_9MOLU</name>
<dbReference type="InterPro" id="IPR030679">
    <property type="entry name" value="ABC_ATPase_HisP-typ"/>
</dbReference>
<evidence type="ECO:0000256" key="8">
    <source>
        <dbReference type="ARBA" id="ARBA00023136"/>
    </source>
</evidence>
<dbReference type="InterPro" id="IPR003593">
    <property type="entry name" value="AAA+_ATPase"/>
</dbReference>
<dbReference type="SMART" id="SM00382">
    <property type="entry name" value="AAA"/>
    <property type="match status" value="1"/>
</dbReference>
<dbReference type="InterPro" id="IPR027417">
    <property type="entry name" value="P-loop_NTPase"/>
</dbReference>
<dbReference type="PROSITE" id="PS50893">
    <property type="entry name" value="ABC_TRANSPORTER_2"/>
    <property type="match status" value="1"/>
</dbReference>
<evidence type="ECO:0000313" key="11">
    <source>
        <dbReference type="Proteomes" id="UP000289726"/>
    </source>
</evidence>
<keyword evidence="7" id="KW-0029">Amino-acid transport</keyword>
<dbReference type="PANTHER" id="PTHR43166">
    <property type="entry name" value="AMINO ACID IMPORT ATP-BINDING PROTEIN"/>
    <property type="match status" value="1"/>
</dbReference>
<comment type="subcellular location">
    <subcellularLocation>
        <location evidence="1">Cell membrane</location>
        <topology evidence="1">Peripheral membrane protein</topology>
    </subcellularLocation>
</comment>
<protein>
    <submittedName>
        <fullName evidence="10">Amino acid ABC transporter ATP-binding protein</fullName>
    </submittedName>
</protein>
<evidence type="ECO:0000256" key="4">
    <source>
        <dbReference type="ARBA" id="ARBA00022475"/>
    </source>
</evidence>
<dbReference type="Proteomes" id="UP000289726">
    <property type="component" value="Chromosome"/>
</dbReference>
<evidence type="ECO:0000256" key="7">
    <source>
        <dbReference type="ARBA" id="ARBA00022970"/>
    </source>
</evidence>
<dbReference type="PROSITE" id="PS00211">
    <property type="entry name" value="ABC_TRANSPORTER_1"/>
    <property type="match status" value="1"/>
</dbReference>
<dbReference type="PIRSF" id="PIRSF039085">
    <property type="entry name" value="ABC_ATPase_HisP"/>
    <property type="match status" value="1"/>
</dbReference>
<evidence type="ECO:0000313" key="10">
    <source>
        <dbReference type="EMBL" id="QBF24072.1"/>
    </source>
</evidence>
<accession>A0A4P6M9I8</accession>
<gene>
    <name evidence="10" type="ORF">EXT02_02700</name>
</gene>
<reference evidence="10 11" key="1">
    <citation type="submission" date="2019-02" db="EMBL/GenBank/DDBJ databases">
        <title>Draft Genome Sequence of Maize Bushy Stunt-like Phytoplasma group 16SrI-B (Aster yellows) in South Africa.</title>
        <authorList>
            <person name="Coetzee B."/>
            <person name="Douglas-Smit N."/>
            <person name="Maree H.J."/>
            <person name="Burger J.T."/>
            <person name="Kruger K."/>
            <person name="Pietersen G."/>
        </authorList>
    </citation>
    <scope>NUCLEOTIDE SEQUENCE [LARGE SCALE GENOMIC DNA]</scope>
    <source>
        <strain evidence="10 11">De Villa</strain>
    </source>
</reference>
<keyword evidence="6 10" id="KW-0067">ATP-binding</keyword>
<dbReference type="EMBL" id="CP035949">
    <property type="protein sequence ID" value="QBF24072.1"/>
    <property type="molecule type" value="Genomic_DNA"/>
</dbReference>
<keyword evidence="5" id="KW-0547">Nucleotide-binding</keyword>
<evidence type="ECO:0000256" key="1">
    <source>
        <dbReference type="ARBA" id="ARBA00004202"/>
    </source>
</evidence>
<organism evidence="10 11">
    <name type="scientific">'Catharanthus roseus' aster yellows phytoplasma</name>
    <dbReference type="NCBI Taxonomy" id="1193712"/>
    <lineage>
        <taxon>Bacteria</taxon>
        <taxon>Bacillati</taxon>
        <taxon>Mycoplasmatota</taxon>
        <taxon>Mollicutes</taxon>
        <taxon>Acholeplasmatales</taxon>
        <taxon>Acholeplasmataceae</taxon>
        <taxon>Candidatus Phytoplasma</taxon>
        <taxon>16SrI (Aster yellows group)</taxon>
    </lineage>
</organism>
<dbReference type="Pfam" id="PF00005">
    <property type="entry name" value="ABC_tran"/>
    <property type="match status" value="1"/>
</dbReference>
<evidence type="ECO:0000256" key="3">
    <source>
        <dbReference type="ARBA" id="ARBA00022448"/>
    </source>
</evidence>
<comment type="similarity">
    <text evidence="2">Belongs to the ABC transporter superfamily.</text>
</comment>
<dbReference type="RefSeq" id="WP_024563301.1">
    <property type="nucleotide sequence ID" value="NZ_CP035949.1"/>
</dbReference>
<evidence type="ECO:0000256" key="5">
    <source>
        <dbReference type="ARBA" id="ARBA00022741"/>
    </source>
</evidence>
<dbReference type="AlphaFoldDB" id="A0A4P6M9I8"/>
<sequence>MQYLIEVKDLCKKFGDKEILKNINLKIKKQEIVTIIGFSGSGKSTLLRCFNLLEEPNSGQILIDNKNILDKGVKLSDLRTKVGMVFQSFNLFEGKTVLENCCLAPMKVLKLSKQEAQENALERLKELDLEALANQRVETLSGGQKQRVAIARVLCMKPEVILLDEPTSALDPESTLQVLQTLQKLSEKKINLIIVTHEMKFAQRVSDTIYFMEQGKILEKGTPKEIFETDKFPKSKAFFEDF</sequence>
<proteinExistence type="inferred from homology"/>
<dbReference type="GO" id="GO:0005524">
    <property type="term" value="F:ATP binding"/>
    <property type="evidence" value="ECO:0007669"/>
    <property type="project" value="UniProtKB-KW"/>
</dbReference>
<evidence type="ECO:0000256" key="2">
    <source>
        <dbReference type="ARBA" id="ARBA00005417"/>
    </source>
</evidence>
<dbReference type="GO" id="GO:0015424">
    <property type="term" value="F:ABC-type amino acid transporter activity"/>
    <property type="evidence" value="ECO:0007669"/>
    <property type="project" value="InterPro"/>
</dbReference>
<dbReference type="PANTHER" id="PTHR43166:SF9">
    <property type="entry name" value="GLUTAMATE_ASPARTATE IMPORT ATP-BINDING PROTEIN GLTL"/>
    <property type="match status" value="1"/>
</dbReference>
<keyword evidence="3" id="KW-0813">Transport</keyword>
<evidence type="ECO:0000256" key="6">
    <source>
        <dbReference type="ARBA" id="ARBA00022840"/>
    </source>
</evidence>
<dbReference type="InterPro" id="IPR003439">
    <property type="entry name" value="ABC_transporter-like_ATP-bd"/>
</dbReference>
<dbReference type="Gene3D" id="3.40.50.300">
    <property type="entry name" value="P-loop containing nucleotide triphosphate hydrolases"/>
    <property type="match status" value="1"/>
</dbReference>
<dbReference type="GO" id="GO:0005886">
    <property type="term" value="C:plasma membrane"/>
    <property type="evidence" value="ECO:0007669"/>
    <property type="project" value="UniProtKB-SubCell"/>
</dbReference>
<feature type="domain" description="ABC transporter" evidence="9">
    <location>
        <begin position="5"/>
        <end position="239"/>
    </location>
</feature>
<evidence type="ECO:0000259" key="9">
    <source>
        <dbReference type="PROSITE" id="PS50893"/>
    </source>
</evidence>
<dbReference type="InterPro" id="IPR050086">
    <property type="entry name" value="MetN_ABC_transporter-like"/>
</dbReference>
<keyword evidence="4" id="KW-1003">Cell membrane</keyword>
<dbReference type="GO" id="GO:0016887">
    <property type="term" value="F:ATP hydrolysis activity"/>
    <property type="evidence" value="ECO:0007669"/>
    <property type="project" value="InterPro"/>
</dbReference>
<dbReference type="SUPFAM" id="SSF52540">
    <property type="entry name" value="P-loop containing nucleoside triphosphate hydrolases"/>
    <property type="match status" value="1"/>
</dbReference>
<keyword evidence="11" id="KW-1185">Reference proteome</keyword>
<dbReference type="InterPro" id="IPR017871">
    <property type="entry name" value="ABC_transporter-like_CS"/>
</dbReference>
<keyword evidence="8" id="KW-0472">Membrane</keyword>